<dbReference type="Proteomes" id="UP000244336">
    <property type="component" value="Chromosome 6"/>
</dbReference>
<accession>A0A2T7D805</accession>
<name>A0A2T7D805_9POAL</name>
<organism evidence="1 2">
    <name type="scientific">Panicum hallii var. hallii</name>
    <dbReference type="NCBI Taxonomy" id="1504633"/>
    <lineage>
        <taxon>Eukaryota</taxon>
        <taxon>Viridiplantae</taxon>
        <taxon>Streptophyta</taxon>
        <taxon>Embryophyta</taxon>
        <taxon>Tracheophyta</taxon>
        <taxon>Spermatophyta</taxon>
        <taxon>Magnoliopsida</taxon>
        <taxon>Liliopsida</taxon>
        <taxon>Poales</taxon>
        <taxon>Poaceae</taxon>
        <taxon>PACMAD clade</taxon>
        <taxon>Panicoideae</taxon>
        <taxon>Panicodae</taxon>
        <taxon>Paniceae</taxon>
        <taxon>Panicinae</taxon>
        <taxon>Panicum</taxon>
        <taxon>Panicum sect. Panicum</taxon>
    </lineage>
</organism>
<keyword evidence="2" id="KW-1185">Reference proteome</keyword>
<protein>
    <submittedName>
        <fullName evidence="1">Uncharacterized protein</fullName>
    </submittedName>
</protein>
<reference evidence="1 2" key="1">
    <citation type="submission" date="2018-04" db="EMBL/GenBank/DDBJ databases">
        <title>WGS assembly of Panicum hallii var. hallii HAL2.</title>
        <authorList>
            <person name="Lovell J."/>
            <person name="Jenkins J."/>
            <person name="Lowry D."/>
            <person name="Mamidi S."/>
            <person name="Sreedasyam A."/>
            <person name="Weng X."/>
            <person name="Barry K."/>
            <person name="Bonette J."/>
            <person name="Campitelli B."/>
            <person name="Daum C."/>
            <person name="Gordon S."/>
            <person name="Gould B."/>
            <person name="Lipzen A."/>
            <person name="MacQueen A."/>
            <person name="Palacio-Mejia J."/>
            <person name="Plott C."/>
            <person name="Shakirov E."/>
            <person name="Shu S."/>
            <person name="Yoshinaga Y."/>
            <person name="Zane M."/>
            <person name="Rokhsar D."/>
            <person name="Grimwood J."/>
            <person name="Schmutz J."/>
            <person name="Juenger T."/>
        </authorList>
    </citation>
    <scope>NUCLEOTIDE SEQUENCE [LARGE SCALE GENOMIC DNA]</scope>
    <source>
        <strain evidence="2">cv. HAL2</strain>
    </source>
</reference>
<evidence type="ECO:0000313" key="2">
    <source>
        <dbReference type="Proteomes" id="UP000244336"/>
    </source>
</evidence>
<evidence type="ECO:0000313" key="1">
    <source>
        <dbReference type="EMBL" id="PUZ51703.1"/>
    </source>
</evidence>
<dbReference type="AlphaFoldDB" id="A0A2T7D805"/>
<gene>
    <name evidence="1" type="ORF">GQ55_6G209800</name>
</gene>
<dbReference type="Gramene" id="PUZ51703">
    <property type="protein sequence ID" value="PUZ51703"/>
    <property type="gene ID" value="GQ55_6G209800"/>
</dbReference>
<dbReference type="EMBL" id="CM009754">
    <property type="protein sequence ID" value="PUZ51703.1"/>
    <property type="molecule type" value="Genomic_DNA"/>
</dbReference>
<sequence length="125" mass="13900">MPSTCYMGCNLSMVDSPNHSIADTHAHTWMGSRCCNKATQPLGAVSLRIVFTQKDKLVMSGKREGTALSNDVEQKAREQSCMHMPFLDASSGSPAAIYLVSSTFTHELNPRTYYVLYLHHSILFK</sequence>
<proteinExistence type="predicted"/>